<evidence type="ECO:0000313" key="2">
    <source>
        <dbReference type="EMBL" id="GFC85460.1"/>
    </source>
</evidence>
<keyword evidence="2" id="KW-0548">Nucleotidyltransferase</keyword>
<dbReference type="EMBL" id="BKCJ011100068">
    <property type="protein sequence ID" value="GFC85460.1"/>
    <property type="molecule type" value="Genomic_DNA"/>
</dbReference>
<accession>A0A699RG66</accession>
<dbReference type="AlphaFoldDB" id="A0A699RG66"/>
<keyword evidence="2" id="KW-0695">RNA-directed DNA polymerase</keyword>
<organism evidence="2">
    <name type="scientific">Tanacetum cinerariifolium</name>
    <name type="common">Dalmatian daisy</name>
    <name type="synonym">Chrysanthemum cinerariifolium</name>
    <dbReference type="NCBI Taxonomy" id="118510"/>
    <lineage>
        <taxon>Eukaryota</taxon>
        <taxon>Viridiplantae</taxon>
        <taxon>Streptophyta</taxon>
        <taxon>Embryophyta</taxon>
        <taxon>Tracheophyta</taxon>
        <taxon>Spermatophyta</taxon>
        <taxon>Magnoliopsida</taxon>
        <taxon>eudicotyledons</taxon>
        <taxon>Gunneridae</taxon>
        <taxon>Pentapetalae</taxon>
        <taxon>asterids</taxon>
        <taxon>campanulids</taxon>
        <taxon>Asterales</taxon>
        <taxon>Asteraceae</taxon>
        <taxon>Asteroideae</taxon>
        <taxon>Anthemideae</taxon>
        <taxon>Anthemidinae</taxon>
        <taxon>Tanacetum</taxon>
    </lineage>
</organism>
<sequence>GNNTLVYFVPCLVFTRPPAGDPRDVEMIERLHQRIQELELQQLQPDSPAEEAKTEPNVWDDEPVDVNPFGRENPRYVNRLYQPRRNDHVVDRNDRYREDPIRSLGLKIEIHEFTGKVHPDDFIDWLNRCLMCGISLTS</sequence>
<reference evidence="2" key="1">
    <citation type="journal article" date="2019" name="Sci. Rep.">
        <title>Draft genome of Tanacetum cinerariifolium, the natural source of mosquito coil.</title>
        <authorList>
            <person name="Yamashiro T."/>
            <person name="Shiraishi A."/>
            <person name="Satake H."/>
            <person name="Nakayama K."/>
        </authorList>
    </citation>
    <scope>NUCLEOTIDE SEQUENCE</scope>
</reference>
<comment type="caution">
    <text evidence="2">The sequence shown here is derived from an EMBL/GenBank/DDBJ whole genome shotgun (WGS) entry which is preliminary data.</text>
</comment>
<protein>
    <submittedName>
        <fullName evidence="2">Reverse transcriptase domain-containing protein</fullName>
    </submittedName>
</protein>
<proteinExistence type="predicted"/>
<dbReference type="GO" id="GO:0003964">
    <property type="term" value="F:RNA-directed DNA polymerase activity"/>
    <property type="evidence" value="ECO:0007669"/>
    <property type="project" value="UniProtKB-KW"/>
</dbReference>
<feature type="non-terminal residue" evidence="2">
    <location>
        <position position="1"/>
    </location>
</feature>
<name>A0A699RG66_TANCI</name>
<keyword evidence="2" id="KW-0808">Transferase</keyword>
<gene>
    <name evidence="2" type="ORF">Tci_857430</name>
</gene>
<evidence type="ECO:0000256" key="1">
    <source>
        <dbReference type="SAM" id="MobiDB-lite"/>
    </source>
</evidence>
<feature type="region of interest" description="Disordered" evidence="1">
    <location>
        <begin position="41"/>
        <end position="71"/>
    </location>
</feature>